<evidence type="ECO:0000256" key="2">
    <source>
        <dbReference type="ARBA" id="ARBA00004574"/>
    </source>
</evidence>
<gene>
    <name evidence="10" type="ORF">K504DRAFT_439240</name>
</gene>
<dbReference type="InterPro" id="IPR032042">
    <property type="entry name" value="POT1PC"/>
</dbReference>
<dbReference type="GO" id="GO:0032210">
    <property type="term" value="P:regulation of telomere maintenance via telomerase"/>
    <property type="evidence" value="ECO:0007669"/>
    <property type="project" value="TreeGrafter"/>
</dbReference>
<keyword evidence="4" id="KW-0158">Chromosome</keyword>
<dbReference type="GO" id="GO:0010521">
    <property type="term" value="F:telomerase inhibitor activity"/>
    <property type="evidence" value="ECO:0007669"/>
    <property type="project" value="TreeGrafter"/>
</dbReference>
<evidence type="ECO:0000259" key="9">
    <source>
        <dbReference type="Pfam" id="PF16686"/>
    </source>
</evidence>
<dbReference type="OrthoDB" id="2186770at2759"/>
<name>A0A6G1K057_9PLEO</name>
<dbReference type="Gene3D" id="2.40.50.140">
    <property type="entry name" value="Nucleic acid-binding proteins"/>
    <property type="match status" value="2"/>
</dbReference>
<dbReference type="PANTHER" id="PTHR14513">
    <property type="entry name" value="PROTECTION OF TELOMERES 1"/>
    <property type="match status" value="1"/>
</dbReference>
<evidence type="ECO:0000256" key="5">
    <source>
        <dbReference type="ARBA" id="ARBA00022895"/>
    </source>
</evidence>
<evidence type="ECO:0000256" key="1">
    <source>
        <dbReference type="ARBA" id="ARBA00004123"/>
    </source>
</evidence>
<dbReference type="AlphaFoldDB" id="A0A6G1K057"/>
<dbReference type="InterPro" id="IPR012340">
    <property type="entry name" value="NA-bd_OB-fold"/>
</dbReference>
<keyword evidence="11" id="KW-1185">Reference proteome</keyword>
<dbReference type="EMBL" id="MU005777">
    <property type="protein sequence ID" value="KAF2705905.1"/>
    <property type="molecule type" value="Genomic_DNA"/>
</dbReference>
<proteinExistence type="inferred from homology"/>
<organism evidence="10 11">
    <name type="scientific">Pleomassaria siparia CBS 279.74</name>
    <dbReference type="NCBI Taxonomy" id="1314801"/>
    <lineage>
        <taxon>Eukaryota</taxon>
        <taxon>Fungi</taxon>
        <taxon>Dikarya</taxon>
        <taxon>Ascomycota</taxon>
        <taxon>Pezizomycotina</taxon>
        <taxon>Dothideomycetes</taxon>
        <taxon>Pleosporomycetidae</taxon>
        <taxon>Pleosporales</taxon>
        <taxon>Pleomassariaceae</taxon>
        <taxon>Pleomassaria</taxon>
    </lineage>
</organism>
<dbReference type="Pfam" id="PF16686">
    <property type="entry name" value="POT1PC"/>
    <property type="match status" value="1"/>
</dbReference>
<dbReference type="GO" id="GO:0000783">
    <property type="term" value="C:nuclear telomere cap complex"/>
    <property type="evidence" value="ECO:0007669"/>
    <property type="project" value="TreeGrafter"/>
</dbReference>
<feature type="region of interest" description="Disordered" evidence="8">
    <location>
        <begin position="160"/>
        <end position="187"/>
    </location>
</feature>
<evidence type="ECO:0000313" key="10">
    <source>
        <dbReference type="EMBL" id="KAF2705905.1"/>
    </source>
</evidence>
<evidence type="ECO:0000313" key="11">
    <source>
        <dbReference type="Proteomes" id="UP000799428"/>
    </source>
</evidence>
<feature type="compositionally biased region" description="Basic residues" evidence="8">
    <location>
        <begin position="168"/>
        <end position="178"/>
    </location>
</feature>
<dbReference type="Proteomes" id="UP000799428">
    <property type="component" value="Unassembled WGS sequence"/>
</dbReference>
<evidence type="ECO:0000256" key="3">
    <source>
        <dbReference type="ARBA" id="ARBA00008442"/>
    </source>
</evidence>
<evidence type="ECO:0000256" key="4">
    <source>
        <dbReference type="ARBA" id="ARBA00022454"/>
    </source>
</evidence>
<keyword evidence="5" id="KW-0779">Telomere</keyword>
<feature type="domain" description="Protection of telomeres protein 1 ssDNA-binding" evidence="9">
    <location>
        <begin position="8"/>
        <end position="153"/>
    </location>
</feature>
<protein>
    <recommendedName>
        <fullName evidence="9">Protection of telomeres protein 1 ssDNA-binding domain-containing protein</fullName>
    </recommendedName>
</protein>
<evidence type="ECO:0000256" key="6">
    <source>
        <dbReference type="ARBA" id="ARBA00023125"/>
    </source>
</evidence>
<keyword evidence="6" id="KW-0238">DNA-binding</keyword>
<dbReference type="GO" id="GO:0098505">
    <property type="term" value="F:G-rich strand telomeric DNA binding"/>
    <property type="evidence" value="ECO:0007669"/>
    <property type="project" value="TreeGrafter"/>
</dbReference>
<dbReference type="FunFam" id="2.40.50.140:FF:000303">
    <property type="entry name" value="Protection of telomeres protein 1"/>
    <property type="match status" value="1"/>
</dbReference>
<evidence type="ECO:0000256" key="7">
    <source>
        <dbReference type="ARBA" id="ARBA00023242"/>
    </source>
</evidence>
<dbReference type="GO" id="GO:0016233">
    <property type="term" value="P:telomere capping"/>
    <property type="evidence" value="ECO:0007669"/>
    <property type="project" value="TreeGrafter"/>
</dbReference>
<reference evidence="10" key="1">
    <citation type="journal article" date="2020" name="Stud. Mycol.">
        <title>101 Dothideomycetes genomes: a test case for predicting lifestyles and emergence of pathogens.</title>
        <authorList>
            <person name="Haridas S."/>
            <person name="Albert R."/>
            <person name="Binder M."/>
            <person name="Bloem J."/>
            <person name="Labutti K."/>
            <person name="Salamov A."/>
            <person name="Andreopoulos B."/>
            <person name="Baker S."/>
            <person name="Barry K."/>
            <person name="Bills G."/>
            <person name="Bluhm B."/>
            <person name="Cannon C."/>
            <person name="Castanera R."/>
            <person name="Culley D."/>
            <person name="Daum C."/>
            <person name="Ezra D."/>
            <person name="Gonzalez J."/>
            <person name="Henrissat B."/>
            <person name="Kuo A."/>
            <person name="Liang C."/>
            <person name="Lipzen A."/>
            <person name="Lutzoni F."/>
            <person name="Magnuson J."/>
            <person name="Mondo S."/>
            <person name="Nolan M."/>
            <person name="Ohm R."/>
            <person name="Pangilinan J."/>
            <person name="Park H.-J."/>
            <person name="Ramirez L."/>
            <person name="Alfaro M."/>
            <person name="Sun H."/>
            <person name="Tritt A."/>
            <person name="Yoshinaga Y."/>
            <person name="Zwiers L.-H."/>
            <person name="Turgeon B."/>
            <person name="Goodwin S."/>
            <person name="Spatafora J."/>
            <person name="Crous P."/>
            <person name="Grigoriev I."/>
        </authorList>
    </citation>
    <scope>NUCLEOTIDE SEQUENCE</scope>
    <source>
        <strain evidence="10">CBS 279.74</strain>
    </source>
</reference>
<comment type="subcellular location">
    <subcellularLocation>
        <location evidence="2">Chromosome</location>
        <location evidence="2">Telomere</location>
    </subcellularLocation>
    <subcellularLocation>
        <location evidence="1">Nucleus</location>
    </subcellularLocation>
</comment>
<dbReference type="PANTHER" id="PTHR14513:SF0">
    <property type="entry name" value="PROTECTION OF TELOMERES PROTEIN 1"/>
    <property type="match status" value="1"/>
</dbReference>
<accession>A0A6G1K057</accession>
<dbReference type="InterPro" id="IPR028389">
    <property type="entry name" value="POT1"/>
</dbReference>
<dbReference type="SUPFAM" id="SSF50249">
    <property type="entry name" value="Nucleic acid-binding proteins"/>
    <property type="match status" value="1"/>
</dbReference>
<evidence type="ECO:0000256" key="8">
    <source>
        <dbReference type="SAM" id="MobiDB-lite"/>
    </source>
</evidence>
<keyword evidence="7" id="KW-0539">Nucleus</keyword>
<comment type="similarity">
    <text evidence="3">Belongs to the telombin family.</text>
</comment>
<sequence length="425" mass="49220">MNRPQKALIKDVTINNFYHLVGEVVKLFSLDASCTDLYVTDYTTNEDLFLYEDPEEADPEDFVFTKERKWRGPFGQMTMAIRVWEPHASYARNNIREGDVVFLQAVHTKLSAANKLEGAIHQDRTYLDRINIRKVTYASQLSEHKARKEAYERAYALRKASRNTVQHAPKKPSAKTSAKKKETKREMQRLQKELELKELEQKTAENAIKKAGLNENVKASHPEIRLSTIEEIVHNPFLKTRNPKGVEITLPFVNAKYRTRVRVVDFYPKNLEDFAHPMSDPNWNTALNETRGNEQRHESGWTWGFVLLVEDANVPAGTTPKRLRLFVNNSAGQHLLNMDAVDLRRDPNRRALKQLTETLFILWGNLFELKSLFKRISFPLPSGDSRLRNLPFECCIEEYGNKVSSENWPLGWQRMHQPMGTLIVN</sequence>